<evidence type="ECO:0000313" key="1">
    <source>
        <dbReference type="EMBL" id="KAJ8058180.1"/>
    </source>
</evidence>
<accession>A0A9X0A8G5</accession>
<organism evidence="1 2">
    <name type="scientific">Sclerotinia nivalis</name>
    <dbReference type="NCBI Taxonomy" id="352851"/>
    <lineage>
        <taxon>Eukaryota</taxon>
        <taxon>Fungi</taxon>
        <taxon>Dikarya</taxon>
        <taxon>Ascomycota</taxon>
        <taxon>Pezizomycotina</taxon>
        <taxon>Leotiomycetes</taxon>
        <taxon>Helotiales</taxon>
        <taxon>Sclerotiniaceae</taxon>
        <taxon>Sclerotinia</taxon>
    </lineage>
</organism>
<sequence length="193" mass="22031">MDQRAKDKELKELDNLVFKLGDEQLLEEEMVKSAAEWREIRDNLKARLPTPVTIAKEEEHLETLFKRVEQARTIRNSLTIEPTTAAAADIGKIESRIATVLKEELDERKERIDKLEGGLKRLAITSRMEESEKEGCREQMTTAEKAALSQPAWDNAFRMITTIVAENKGISVEEYEADIDERIKGKGKTTDNE</sequence>
<evidence type="ECO:0000313" key="2">
    <source>
        <dbReference type="Proteomes" id="UP001152300"/>
    </source>
</evidence>
<protein>
    <submittedName>
        <fullName evidence="1">Uncharacterized protein</fullName>
    </submittedName>
</protein>
<dbReference type="AlphaFoldDB" id="A0A9X0A8G5"/>
<proteinExistence type="predicted"/>
<dbReference type="EMBL" id="JAPEIS010000016">
    <property type="protein sequence ID" value="KAJ8058180.1"/>
    <property type="molecule type" value="Genomic_DNA"/>
</dbReference>
<keyword evidence="2" id="KW-1185">Reference proteome</keyword>
<comment type="caution">
    <text evidence="1">The sequence shown here is derived from an EMBL/GenBank/DDBJ whole genome shotgun (WGS) entry which is preliminary data.</text>
</comment>
<dbReference type="Proteomes" id="UP001152300">
    <property type="component" value="Unassembled WGS sequence"/>
</dbReference>
<reference evidence="1" key="1">
    <citation type="submission" date="2022-11" db="EMBL/GenBank/DDBJ databases">
        <title>Genome Resource of Sclerotinia nivalis Strain SnTB1, a Plant Pathogen Isolated from American Ginseng.</title>
        <authorList>
            <person name="Fan S."/>
        </authorList>
    </citation>
    <scope>NUCLEOTIDE SEQUENCE</scope>
    <source>
        <strain evidence="1">SnTB1</strain>
    </source>
</reference>
<name>A0A9X0A8G5_9HELO</name>
<gene>
    <name evidence="1" type="ORF">OCU04_012380</name>
</gene>